<dbReference type="InterPro" id="IPR002575">
    <property type="entry name" value="Aminoglycoside_PTrfase"/>
</dbReference>
<feature type="domain" description="Aminoglycoside phosphotransferase" evidence="1">
    <location>
        <begin position="26"/>
        <end position="230"/>
    </location>
</feature>
<reference evidence="2" key="1">
    <citation type="submission" date="2024-06" db="EMBL/GenBank/DDBJ databases">
        <title>Methylostella associata gen. nov., sp. nov., a novel Ancalomicrobiaceae-affiliated facultatively methylotrophic bacteria that feed on methanotrophs of the genus Methylococcus.</title>
        <authorList>
            <person name="Saltykova V."/>
            <person name="Danilova O.V."/>
            <person name="Oshkin I.Y."/>
            <person name="Belova S.E."/>
            <person name="Pimenov N.V."/>
            <person name="Dedysh S.N."/>
        </authorList>
    </citation>
    <scope>NUCLEOTIDE SEQUENCE</scope>
    <source>
        <strain evidence="2">S20</strain>
    </source>
</reference>
<protein>
    <submittedName>
        <fullName evidence="2">Phosphotransferase</fullName>
    </submittedName>
</protein>
<proteinExistence type="predicted"/>
<dbReference type="InterPro" id="IPR011009">
    <property type="entry name" value="Kinase-like_dom_sf"/>
</dbReference>
<dbReference type="Gene3D" id="3.90.1200.10">
    <property type="match status" value="1"/>
</dbReference>
<gene>
    <name evidence="2" type="ORF">ABS361_15550</name>
</gene>
<sequence>MNHPPEADDAAGRARVDARAAAKITENADAFVAVDLALAERGVSVPAIFARDVAQGLVLLEDLGAEFCVAGDPPAPIPERYGVAVDLLAELHAGPMPDRIPDGDGGLRAVWAYDRGNYAAEVTVFLDWGFEDYAGRPPNEVERASFLAAWAPLFTELLAGPVAWCLRDYHSPNLLWLAERSGTRRIGVLDFQDLIMGSPAYDVVSLAQDARVTVPRALEADLIARYIAARAASPDFDAAGFRRAYAILAAERNTRLLGQFVRLDRRDGRPHYRRHIPRLRDYLARVIDAPVLADLKAWFCAHIPDVLDGTTTRNGSTRP</sequence>
<dbReference type="AlphaFoldDB" id="A0AAU7X6V8"/>
<accession>A0AAU7X6V8</accession>
<dbReference type="RefSeq" id="WP_407048593.1">
    <property type="nucleotide sequence ID" value="NZ_CP158568.1"/>
</dbReference>
<name>A0AAU7X6V8_9HYPH</name>
<evidence type="ECO:0000259" key="1">
    <source>
        <dbReference type="Pfam" id="PF01636"/>
    </source>
</evidence>
<dbReference type="Gene3D" id="3.30.200.20">
    <property type="entry name" value="Phosphorylase Kinase, domain 1"/>
    <property type="match status" value="1"/>
</dbReference>
<organism evidence="2">
    <name type="scientific">Methyloraptor flagellatus</name>
    <dbReference type="NCBI Taxonomy" id="3162530"/>
    <lineage>
        <taxon>Bacteria</taxon>
        <taxon>Pseudomonadati</taxon>
        <taxon>Pseudomonadota</taxon>
        <taxon>Alphaproteobacteria</taxon>
        <taxon>Hyphomicrobiales</taxon>
        <taxon>Ancalomicrobiaceae</taxon>
        <taxon>Methyloraptor</taxon>
    </lineage>
</organism>
<dbReference type="SUPFAM" id="SSF56112">
    <property type="entry name" value="Protein kinase-like (PK-like)"/>
    <property type="match status" value="1"/>
</dbReference>
<dbReference type="KEGG" id="mflg:ABS361_15550"/>
<evidence type="ECO:0000313" key="2">
    <source>
        <dbReference type="EMBL" id="XBY43492.1"/>
    </source>
</evidence>
<dbReference type="EMBL" id="CP158568">
    <property type="protein sequence ID" value="XBY43492.1"/>
    <property type="molecule type" value="Genomic_DNA"/>
</dbReference>
<dbReference type="Pfam" id="PF01636">
    <property type="entry name" value="APH"/>
    <property type="match status" value="1"/>
</dbReference>